<organism evidence="2">
    <name type="scientific">uncultured Pseudonocardia sp</name>
    <dbReference type="NCBI Taxonomy" id="211455"/>
    <lineage>
        <taxon>Bacteria</taxon>
        <taxon>Bacillati</taxon>
        <taxon>Actinomycetota</taxon>
        <taxon>Actinomycetes</taxon>
        <taxon>Pseudonocardiales</taxon>
        <taxon>Pseudonocardiaceae</taxon>
        <taxon>Pseudonocardia</taxon>
        <taxon>environmental samples</taxon>
    </lineage>
</organism>
<dbReference type="AlphaFoldDB" id="A0A6J4NWT3"/>
<evidence type="ECO:0000256" key="1">
    <source>
        <dbReference type="SAM" id="MobiDB-lite"/>
    </source>
</evidence>
<accession>A0A6J4NWT3</accession>
<reference evidence="2" key="1">
    <citation type="submission" date="2020-02" db="EMBL/GenBank/DDBJ databases">
        <authorList>
            <person name="Meier V. D."/>
        </authorList>
    </citation>
    <scope>NUCLEOTIDE SEQUENCE</scope>
    <source>
        <strain evidence="2">AVDCRST_MAG66</strain>
    </source>
</reference>
<feature type="compositionally biased region" description="Low complexity" evidence="1">
    <location>
        <begin position="28"/>
        <end position="39"/>
    </location>
</feature>
<feature type="compositionally biased region" description="Low complexity" evidence="1">
    <location>
        <begin position="249"/>
        <end position="261"/>
    </location>
</feature>
<feature type="non-terminal residue" evidence="2">
    <location>
        <position position="1"/>
    </location>
</feature>
<sequence length="261" mass="28750">LRRPRRPCRAAAAAPARRGGRLRVHVLGGVQREAAGVARPPDRRADARGEGRGQEDPVGRRSGGRAHRRLARDGATGPRRLRRRPVRRQRPGHARHRVRTVRHVARRRPGEGVGCAARARAPHPGDQHDPRGGLHQGCCRLRRAHRGRHARDGGGGQAVRAGRLRARRRPAARRPHRRDRGAAGDARPAARRRLRDHGRDDAALHRDGEHPAGVDPAGERGHQPGDGHQARRPRQRPGDGHHHRHRPVPRAAGPRAGPGEL</sequence>
<feature type="non-terminal residue" evidence="2">
    <location>
        <position position="261"/>
    </location>
</feature>
<feature type="compositionally biased region" description="Basic residues" evidence="1">
    <location>
        <begin position="79"/>
        <end position="107"/>
    </location>
</feature>
<feature type="compositionally biased region" description="Basic and acidic residues" evidence="1">
    <location>
        <begin position="40"/>
        <end position="59"/>
    </location>
</feature>
<evidence type="ECO:0000313" key="2">
    <source>
        <dbReference type="EMBL" id="CAA9399155.1"/>
    </source>
</evidence>
<feature type="region of interest" description="Disordered" evidence="1">
    <location>
        <begin position="28"/>
        <end position="261"/>
    </location>
</feature>
<protein>
    <submittedName>
        <fullName evidence="2">Uncharacterized protein MJ1480</fullName>
    </submittedName>
</protein>
<feature type="compositionally biased region" description="Basic residues" evidence="1">
    <location>
        <begin position="162"/>
        <end position="179"/>
    </location>
</feature>
<proteinExistence type="predicted"/>
<name>A0A6J4NWT3_9PSEU</name>
<gene>
    <name evidence="2" type="ORF">AVDCRST_MAG66-1365</name>
</gene>
<feature type="compositionally biased region" description="Basic residues" evidence="1">
    <location>
        <begin position="140"/>
        <end position="149"/>
    </location>
</feature>
<dbReference type="EMBL" id="CADCUS010000195">
    <property type="protein sequence ID" value="CAA9399155.1"/>
    <property type="molecule type" value="Genomic_DNA"/>
</dbReference>
<feature type="compositionally biased region" description="Basic and acidic residues" evidence="1">
    <location>
        <begin position="123"/>
        <end position="132"/>
    </location>
</feature>
<feature type="compositionally biased region" description="Basic residues" evidence="1">
    <location>
        <begin position="230"/>
        <end position="248"/>
    </location>
</feature>
<feature type="compositionally biased region" description="Basic and acidic residues" evidence="1">
    <location>
        <begin position="197"/>
        <end position="229"/>
    </location>
</feature>